<feature type="transmembrane region" description="Helical" evidence="1">
    <location>
        <begin position="12"/>
        <end position="39"/>
    </location>
</feature>
<sequence>MRPNNLCKAGCITSIVLSAVTIVSGLILSVVLLTASLNFTPDSNNVGADVFAYTVLKVLIIGIIIFIMVIVCFQIPTIIASAKVLRGTAKGKTAAGVLSIIFSGIVGGVLILCGKYEETNMTDENL</sequence>
<keyword evidence="1" id="KW-1133">Transmembrane helix</keyword>
<proteinExistence type="predicted"/>
<dbReference type="PATRIC" id="fig|216946.3.peg.115"/>
<dbReference type="OrthoDB" id="10007234at2"/>
<dbReference type="AlphaFoldDB" id="A0A0K1P508"/>
<accession>A0A0K1P508</accession>
<evidence type="ECO:0000313" key="2">
    <source>
        <dbReference type="EMBL" id="AKU79363.1"/>
    </source>
</evidence>
<reference evidence="2 3" key="1">
    <citation type="journal article" date="2015" name="Genome Announc.">
        <title>Complete Genome Sequence of Spiroplasma turonicum Strain Tab4cT, a Parasite of a Horse Fly, Haematopota sp. (Diptera: Tabanidae).</title>
        <authorList>
            <person name="Davis R.E."/>
            <person name="Shao J."/>
            <person name="Zhao Y."/>
            <person name="Gasparich G.E."/>
            <person name="Gaynor B.J."/>
            <person name="Donofrio N."/>
        </authorList>
    </citation>
    <scope>NUCLEOTIDE SEQUENCE [LARGE SCALE GENOMIC DNA]</scope>
    <source>
        <strain evidence="2 3">Tab4c</strain>
    </source>
</reference>
<keyword evidence="1" id="KW-0472">Membrane</keyword>
<dbReference type="Proteomes" id="UP000067243">
    <property type="component" value="Chromosome"/>
</dbReference>
<evidence type="ECO:0000256" key="1">
    <source>
        <dbReference type="SAM" id="Phobius"/>
    </source>
</evidence>
<feature type="transmembrane region" description="Helical" evidence="1">
    <location>
        <begin position="51"/>
        <end position="73"/>
    </location>
</feature>
<keyword evidence="1" id="KW-0812">Transmembrane</keyword>
<evidence type="ECO:0000313" key="3">
    <source>
        <dbReference type="Proteomes" id="UP000067243"/>
    </source>
</evidence>
<dbReference type="KEGG" id="stur:STURON_00117"/>
<dbReference type="STRING" id="216946.STURO_v1c01150"/>
<dbReference type="EMBL" id="CP012328">
    <property type="protein sequence ID" value="AKU79363.1"/>
    <property type="molecule type" value="Genomic_DNA"/>
</dbReference>
<organism evidence="2 3">
    <name type="scientific">Spiroplasma turonicum</name>
    <dbReference type="NCBI Taxonomy" id="216946"/>
    <lineage>
        <taxon>Bacteria</taxon>
        <taxon>Bacillati</taxon>
        <taxon>Mycoplasmatota</taxon>
        <taxon>Mollicutes</taxon>
        <taxon>Entomoplasmatales</taxon>
        <taxon>Spiroplasmataceae</taxon>
        <taxon>Spiroplasma</taxon>
    </lineage>
</organism>
<name>A0A0K1P508_9MOLU</name>
<evidence type="ECO:0008006" key="4">
    <source>
        <dbReference type="Google" id="ProtNLM"/>
    </source>
</evidence>
<dbReference type="RefSeq" id="WP_075047971.1">
    <property type="nucleotide sequence ID" value="NZ_CP012328.1"/>
</dbReference>
<keyword evidence="3" id="KW-1185">Reference proteome</keyword>
<gene>
    <name evidence="2" type="ORF">STURON_00117</name>
</gene>
<feature type="transmembrane region" description="Helical" evidence="1">
    <location>
        <begin position="94"/>
        <end position="112"/>
    </location>
</feature>
<protein>
    <recommendedName>
        <fullName evidence="4">Transmembrane protein</fullName>
    </recommendedName>
</protein>